<dbReference type="GO" id="GO:0055085">
    <property type="term" value="P:transmembrane transport"/>
    <property type="evidence" value="ECO:0007669"/>
    <property type="project" value="InterPro"/>
</dbReference>
<dbReference type="PANTHER" id="PTHR33376:SF7">
    <property type="entry name" value="C4-DICARBOXYLATE-BINDING PROTEIN DCTB"/>
    <property type="match status" value="1"/>
</dbReference>
<evidence type="ECO:0000256" key="1">
    <source>
        <dbReference type="ARBA" id="ARBA00009023"/>
    </source>
</evidence>
<keyword evidence="5" id="KW-1185">Reference proteome</keyword>
<dbReference type="Proteomes" id="UP000320314">
    <property type="component" value="Unassembled WGS sequence"/>
</dbReference>
<protein>
    <submittedName>
        <fullName evidence="4">TRAP transporter substrate-binding protein</fullName>
    </submittedName>
</protein>
<dbReference type="InterPro" id="IPR004682">
    <property type="entry name" value="TRAP_DctP"/>
</dbReference>
<reference evidence="4 5" key="1">
    <citation type="submission" date="2019-06" db="EMBL/GenBank/DDBJ databases">
        <authorList>
            <person name="Li M."/>
        </authorList>
    </citation>
    <scope>NUCLEOTIDE SEQUENCE [LARGE SCALE GENOMIC DNA]</scope>
    <source>
        <strain evidence="4 5">BGMRC6574</strain>
    </source>
</reference>
<dbReference type="PANTHER" id="PTHR33376">
    <property type="match status" value="1"/>
</dbReference>
<gene>
    <name evidence="4" type="ORF">FJU11_11705</name>
</gene>
<dbReference type="AlphaFoldDB" id="A0A506U355"/>
<accession>A0A506U355</accession>
<dbReference type="InterPro" id="IPR038404">
    <property type="entry name" value="TRAP_DctP_sf"/>
</dbReference>
<dbReference type="CDD" id="cd13603">
    <property type="entry name" value="PBP2_TRAP_Siap_TeaA_like"/>
    <property type="match status" value="1"/>
</dbReference>
<evidence type="ECO:0000256" key="2">
    <source>
        <dbReference type="ARBA" id="ARBA00022448"/>
    </source>
</evidence>
<comment type="caution">
    <text evidence="4">The sequence shown here is derived from an EMBL/GenBank/DDBJ whole genome shotgun (WGS) entry which is preliminary data.</text>
</comment>
<dbReference type="NCBIfam" id="NF037995">
    <property type="entry name" value="TRAP_S1"/>
    <property type="match status" value="1"/>
</dbReference>
<dbReference type="OrthoDB" id="9803763at2"/>
<dbReference type="EMBL" id="VHLH01000021">
    <property type="protein sequence ID" value="TPW27425.1"/>
    <property type="molecule type" value="Genomic_DNA"/>
</dbReference>
<evidence type="ECO:0000256" key="3">
    <source>
        <dbReference type="ARBA" id="ARBA00022729"/>
    </source>
</evidence>
<sequence length="351" mass="38566">MRQHGTDVERIPNHLSGRRAMFRGLVVAGALFGTVLASHAQTLRFADLHAPDSPTGKGATKFAELVKKYSDGDLTVRVYPSGQLGDAKNLTNSVKTGALDMAIGTFPLLADIVPEYNVYNAGYFFDSWSNLKMIVEGENFGKKWNKQLLDKSGIEMMAASYYGARDLTTKGFPVKKPADLNGKKIRAVPNSMSLAVDTGLGGKPTPVAFPDLFQALSQGVVDAQENPLPTIESEKFYEVQDHLMLTQHQLIVLPWIANAQRLKRLSDKNRKAVLKAAQEAAQWTSQRTAEVEKNLSKKLADQGMTVVDESDGLDLEAFKKSVRAEVKKRFEGKVWPSGLSEKVLEASKQAQ</sequence>
<dbReference type="InterPro" id="IPR018389">
    <property type="entry name" value="DctP_fam"/>
</dbReference>
<dbReference type="GO" id="GO:0030288">
    <property type="term" value="C:outer membrane-bounded periplasmic space"/>
    <property type="evidence" value="ECO:0007669"/>
    <property type="project" value="InterPro"/>
</dbReference>
<keyword evidence="3" id="KW-0732">Signal</keyword>
<evidence type="ECO:0000313" key="4">
    <source>
        <dbReference type="EMBL" id="TPW27425.1"/>
    </source>
</evidence>
<evidence type="ECO:0000313" key="5">
    <source>
        <dbReference type="Proteomes" id="UP000320314"/>
    </source>
</evidence>
<dbReference type="PIRSF" id="PIRSF006470">
    <property type="entry name" value="DctB"/>
    <property type="match status" value="1"/>
</dbReference>
<proteinExistence type="inferred from homology"/>
<keyword evidence="2" id="KW-0813">Transport</keyword>
<dbReference type="Pfam" id="PF03480">
    <property type="entry name" value="DctP"/>
    <property type="match status" value="1"/>
</dbReference>
<name>A0A506U355_9HYPH</name>
<dbReference type="SUPFAM" id="SSF53850">
    <property type="entry name" value="Periplasmic binding protein-like II"/>
    <property type="match status" value="1"/>
</dbReference>
<organism evidence="4 5">
    <name type="scientific">Pararhizobium mangrovi</name>
    <dbReference type="NCBI Taxonomy" id="2590452"/>
    <lineage>
        <taxon>Bacteria</taxon>
        <taxon>Pseudomonadati</taxon>
        <taxon>Pseudomonadota</taxon>
        <taxon>Alphaproteobacteria</taxon>
        <taxon>Hyphomicrobiales</taxon>
        <taxon>Rhizobiaceae</taxon>
        <taxon>Rhizobium/Agrobacterium group</taxon>
        <taxon>Pararhizobium</taxon>
    </lineage>
</organism>
<dbReference type="Gene3D" id="3.40.190.170">
    <property type="entry name" value="Bacterial extracellular solute-binding protein, family 7"/>
    <property type="match status" value="1"/>
</dbReference>
<comment type="similarity">
    <text evidence="1">Belongs to the bacterial solute-binding protein 7 family.</text>
</comment>
<dbReference type="NCBIfam" id="TIGR00787">
    <property type="entry name" value="dctP"/>
    <property type="match status" value="1"/>
</dbReference>